<reference evidence="1 2" key="1">
    <citation type="journal article" date="2016" name="Mol. Biol. Evol.">
        <title>Comparative Genomics of Early-Diverging Mushroom-Forming Fungi Provides Insights into the Origins of Lignocellulose Decay Capabilities.</title>
        <authorList>
            <person name="Nagy L.G."/>
            <person name="Riley R."/>
            <person name="Tritt A."/>
            <person name="Adam C."/>
            <person name="Daum C."/>
            <person name="Floudas D."/>
            <person name="Sun H."/>
            <person name="Yadav J.S."/>
            <person name="Pangilinan J."/>
            <person name="Larsson K.H."/>
            <person name="Matsuura K."/>
            <person name="Barry K."/>
            <person name="Labutti K."/>
            <person name="Kuo R."/>
            <person name="Ohm R.A."/>
            <person name="Bhattacharya S.S."/>
            <person name="Shirouzu T."/>
            <person name="Yoshinaga Y."/>
            <person name="Martin F.M."/>
            <person name="Grigoriev I.V."/>
            <person name="Hibbett D.S."/>
        </authorList>
    </citation>
    <scope>NUCLEOTIDE SEQUENCE [LARGE SCALE GENOMIC DNA]</scope>
    <source>
        <strain evidence="1 2">HHB12029</strain>
    </source>
</reference>
<protein>
    <submittedName>
        <fullName evidence="1">Uncharacterized protein</fullName>
    </submittedName>
</protein>
<evidence type="ECO:0000313" key="2">
    <source>
        <dbReference type="Proteomes" id="UP000077266"/>
    </source>
</evidence>
<organism evidence="1 2">
    <name type="scientific">Exidia glandulosa HHB12029</name>
    <dbReference type="NCBI Taxonomy" id="1314781"/>
    <lineage>
        <taxon>Eukaryota</taxon>
        <taxon>Fungi</taxon>
        <taxon>Dikarya</taxon>
        <taxon>Basidiomycota</taxon>
        <taxon>Agaricomycotina</taxon>
        <taxon>Agaricomycetes</taxon>
        <taxon>Auriculariales</taxon>
        <taxon>Exidiaceae</taxon>
        <taxon>Exidia</taxon>
    </lineage>
</organism>
<accession>A0A166BS66</accession>
<dbReference type="AlphaFoldDB" id="A0A166BS66"/>
<dbReference type="Proteomes" id="UP000077266">
    <property type="component" value="Unassembled WGS sequence"/>
</dbReference>
<dbReference type="EMBL" id="KV425883">
    <property type="protein sequence ID" value="KZW03600.1"/>
    <property type="molecule type" value="Genomic_DNA"/>
</dbReference>
<name>A0A166BS66_EXIGL</name>
<gene>
    <name evidence="1" type="ORF">EXIGLDRAFT_153725</name>
</gene>
<evidence type="ECO:0000313" key="1">
    <source>
        <dbReference type="EMBL" id="KZW03600.1"/>
    </source>
</evidence>
<sequence>MPKARRSRGWMRAWMTWATVVDSGSSNVARVDRQGTGCDEPRMGPAYGTCRHMSNRFCNWQKVFAIVRHSPLQRSARCVGARKAAIIRQIEDINLQVSGRQMERVCT</sequence>
<keyword evidence="2" id="KW-1185">Reference proteome</keyword>
<proteinExistence type="predicted"/>
<dbReference type="InParanoid" id="A0A166BS66"/>